<sequence>MELFLNPDIAASVLQMCMAETAAPLALVVLTNKQLRSYGASDALWARLVDAHFGPARPYAPLVAFPVLPALCRHPKWEMDAEVPSVSALCKEFIETTMERSLFQAMSVVRGNIGTITNLDGTPIDCFVFPTNPSLRNHGIGAAAAIFERAGIELDLLVSTREYTRNRHYDTAEVVVTPGFNSGANHLIHCIGPYWRMPNAASRLYLTYVHAFQEAIRLDARCVVVASISTGSLGFPVPEASRIAMAAYRDVVKAYRWRAKVGFICYEETIFDAFHAAREATLHRFNDGCLEVEPRTEPFGTRNRVLHSDDEEDEEEPAAHDEGQRDNDAA</sequence>
<protein>
    <recommendedName>
        <fullName evidence="2">Macro domain-containing protein</fullName>
    </recommendedName>
</protein>
<dbReference type="OrthoDB" id="6133115at2759"/>
<dbReference type="Proteomes" id="UP000030762">
    <property type="component" value="Unassembled WGS sequence"/>
</dbReference>
<dbReference type="STRING" id="1156394.T0RVY9"/>
<reference evidence="3 4" key="1">
    <citation type="submission" date="2012-04" db="EMBL/GenBank/DDBJ databases">
        <title>The Genome Sequence of Saprolegnia declina VS20.</title>
        <authorList>
            <consortium name="The Broad Institute Genome Sequencing Platform"/>
            <person name="Russ C."/>
            <person name="Nusbaum C."/>
            <person name="Tyler B."/>
            <person name="van West P."/>
            <person name="Dieguez-Uribeondo J."/>
            <person name="de Bruijn I."/>
            <person name="Tripathy S."/>
            <person name="Jiang R."/>
            <person name="Young S.K."/>
            <person name="Zeng Q."/>
            <person name="Gargeya S."/>
            <person name="Fitzgerald M."/>
            <person name="Haas B."/>
            <person name="Abouelleil A."/>
            <person name="Alvarado L."/>
            <person name="Arachchi H.M."/>
            <person name="Berlin A."/>
            <person name="Chapman S.B."/>
            <person name="Goldberg J."/>
            <person name="Griggs A."/>
            <person name="Gujja S."/>
            <person name="Hansen M."/>
            <person name="Howarth C."/>
            <person name="Imamovic A."/>
            <person name="Larimer J."/>
            <person name="McCowen C."/>
            <person name="Montmayeur A."/>
            <person name="Murphy C."/>
            <person name="Neiman D."/>
            <person name="Pearson M."/>
            <person name="Priest M."/>
            <person name="Roberts A."/>
            <person name="Saif S."/>
            <person name="Shea T."/>
            <person name="Sisk P."/>
            <person name="Sykes S."/>
            <person name="Wortman J."/>
            <person name="Nusbaum C."/>
            <person name="Birren B."/>
        </authorList>
    </citation>
    <scope>NUCLEOTIDE SEQUENCE [LARGE SCALE GENOMIC DNA]</scope>
    <source>
        <strain evidence="3 4">VS20</strain>
    </source>
</reference>
<dbReference type="PROSITE" id="PS51154">
    <property type="entry name" value="MACRO"/>
    <property type="match status" value="1"/>
</dbReference>
<dbReference type="InterPro" id="IPR002589">
    <property type="entry name" value="Macro_dom"/>
</dbReference>
<evidence type="ECO:0000313" key="3">
    <source>
        <dbReference type="EMBL" id="EQC34457.1"/>
    </source>
</evidence>
<dbReference type="OMA" id="LIHCIGP"/>
<dbReference type="GeneID" id="19948514"/>
<evidence type="ECO:0000313" key="4">
    <source>
        <dbReference type="Proteomes" id="UP000030762"/>
    </source>
</evidence>
<dbReference type="AlphaFoldDB" id="T0RVY9"/>
<dbReference type="Pfam" id="PF01661">
    <property type="entry name" value="Macro"/>
    <property type="match status" value="1"/>
</dbReference>
<dbReference type="PANTHER" id="PTHR11106:SF27">
    <property type="entry name" value="MACRO DOMAIN-CONTAINING PROTEIN"/>
    <property type="match status" value="1"/>
</dbReference>
<dbReference type="VEuPathDB" id="FungiDB:SDRG_07787"/>
<keyword evidence="4" id="KW-1185">Reference proteome</keyword>
<accession>T0RVY9</accession>
<gene>
    <name evidence="3" type="ORF">SDRG_07787</name>
</gene>
<organism evidence="3 4">
    <name type="scientific">Saprolegnia diclina (strain VS20)</name>
    <dbReference type="NCBI Taxonomy" id="1156394"/>
    <lineage>
        <taxon>Eukaryota</taxon>
        <taxon>Sar</taxon>
        <taxon>Stramenopiles</taxon>
        <taxon>Oomycota</taxon>
        <taxon>Saprolegniomycetes</taxon>
        <taxon>Saprolegniales</taxon>
        <taxon>Saprolegniaceae</taxon>
        <taxon>Saprolegnia</taxon>
    </lineage>
</organism>
<dbReference type="RefSeq" id="XP_008611863.1">
    <property type="nucleotide sequence ID" value="XM_008613641.1"/>
</dbReference>
<evidence type="ECO:0000259" key="2">
    <source>
        <dbReference type="PROSITE" id="PS51154"/>
    </source>
</evidence>
<dbReference type="EMBL" id="JH767154">
    <property type="protein sequence ID" value="EQC34457.1"/>
    <property type="molecule type" value="Genomic_DNA"/>
</dbReference>
<dbReference type="SUPFAM" id="SSF52949">
    <property type="entry name" value="Macro domain-like"/>
    <property type="match status" value="1"/>
</dbReference>
<dbReference type="eggNOG" id="ENOG502S3IS">
    <property type="taxonomic scope" value="Eukaryota"/>
</dbReference>
<feature type="region of interest" description="Disordered" evidence="1">
    <location>
        <begin position="300"/>
        <end position="330"/>
    </location>
</feature>
<dbReference type="InterPro" id="IPR043472">
    <property type="entry name" value="Macro_dom-like"/>
</dbReference>
<dbReference type="InParanoid" id="T0RVY9"/>
<dbReference type="PANTHER" id="PTHR11106">
    <property type="entry name" value="GANGLIOSIDE INDUCED DIFFERENTIATION ASSOCIATED PROTEIN 2-RELATED"/>
    <property type="match status" value="1"/>
</dbReference>
<proteinExistence type="predicted"/>
<name>T0RVY9_SAPDV</name>
<evidence type="ECO:0000256" key="1">
    <source>
        <dbReference type="SAM" id="MobiDB-lite"/>
    </source>
</evidence>
<dbReference type="SMART" id="SM00506">
    <property type="entry name" value="A1pp"/>
    <property type="match status" value="1"/>
</dbReference>
<dbReference type="Gene3D" id="3.40.220.10">
    <property type="entry name" value="Leucine Aminopeptidase, subunit E, domain 1"/>
    <property type="match status" value="1"/>
</dbReference>
<feature type="domain" description="Macro" evidence="2">
    <location>
        <begin position="93"/>
        <end position="282"/>
    </location>
</feature>
<feature type="compositionally biased region" description="Basic and acidic residues" evidence="1">
    <location>
        <begin position="317"/>
        <end position="330"/>
    </location>
</feature>